<dbReference type="Proteomes" id="UP000565441">
    <property type="component" value="Unassembled WGS sequence"/>
</dbReference>
<keyword evidence="2" id="KW-1185">Reference proteome</keyword>
<sequence>MPLMTFHGTAPLSLNLTNRISPEIHDTIIDHLHSFRPALLSCSTVCKAWLPACRYHLFYDINLTLRLAEFLWSSSSAMKNIVPYIQNVAIGGAWSAEQRDSFDKVISLLLRLDGVRGLAFETWSWDFVSERSLGVLLKADGKLFHNVTTLRLQYLRFPSFSLLSAFIGGFVALEDLSFDNVTWDFAGLSMASSSVALEGRDLHSHTLQLTRLHIRSSPVKPILCWLFGDNDLKGWQETSNLTLRYLAIPEVSPDELHAIGSALHVLGSSLRHLEIGFLMDSNDNNVMRSLAHMIDLSHNENLHTIHIHNLTLYCFPPRTPSSPEHGYHFNQSSPLRWLVPFLDNISSHQLDEIGFHIWLSEEYHLDFVDWLALSTTLEKPVFLRLKTVRFEVSGLGEGRGDLRSWLLARLSAWKASSRAILVSFLHM</sequence>
<dbReference type="AlphaFoldDB" id="A0A8H5HH79"/>
<name>A0A8H5HH79_9AGAR</name>
<protein>
    <recommendedName>
        <fullName evidence="3">F-box domain-containing protein</fullName>
    </recommendedName>
</protein>
<gene>
    <name evidence="1" type="ORF">D9615_004997</name>
</gene>
<evidence type="ECO:0000313" key="2">
    <source>
        <dbReference type="Proteomes" id="UP000565441"/>
    </source>
</evidence>
<comment type="caution">
    <text evidence="1">The sequence shown here is derived from an EMBL/GenBank/DDBJ whole genome shotgun (WGS) entry which is preliminary data.</text>
</comment>
<dbReference type="EMBL" id="JAACJP010000007">
    <property type="protein sequence ID" value="KAF5383164.1"/>
    <property type="molecule type" value="Genomic_DNA"/>
</dbReference>
<evidence type="ECO:0000313" key="1">
    <source>
        <dbReference type="EMBL" id="KAF5383164.1"/>
    </source>
</evidence>
<accession>A0A8H5HH79</accession>
<organism evidence="1 2">
    <name type="scientific">Tricholomella constricta</name>
    <dbReference type="NCBI Taxonomy" id="117010"/>
    <lineage>
        <taxon>Eukaryota</taxon>
        <taxon>Fungi</taxon>
        <taxon>Dikarya</taxon>
        <taxon>Basidiomycota</taxon>
        <taxon>Agaricomycotina</taxon>
        <taxon>Agaricomycetes</taxon>
        <taxon>Agaricomycetidae</taxon>
        <taxon>Agaricales</taxon>
        <taxon>Tricholomatineae</taxon>
        <taxon>Lyophyllaceae</taxon>
        <taxon>Tricholomella</taxon>
    </lineage>
</organism>
<reference evidence="1 2" key="1">
    <citation type="journal article" date="2020" name="ISME J.">
        <title>Uncovering the hidden diversity of litter-decomposition mechanisms in mushroom-forming fungi.</title>
        <authorList>
            <person name="Floudas D."/>
            <person name="Bentzer J."/>
            <person name="Ahren D."/>
            <person name="Johansson T."/>
            <person name="Persson P."/>
            <person name="Tunlid A."/>
        </authorList>
    </citation>
    <scope>NUCLEOTIDE SEQUENCE [LARGE SCALE GENOMIC DNA]</scope>
    <source>
        <strain evidence="1 2">CBS 661.87</strain>
    </source>
</reference>
<dbReference type="OrthoDB" id="2800661at2759"/>
<proteinExistence type="predicted"/>
<evidence type="ECO:0008006" key="3">
    <source>
        <dbReference type="Google" id="ProtNLM"/>
    </source>
</evidence>